<dbReference type="InterPro" id="IPR043425">
    <property type="entry name" value="NusG-like"/>
</dbReference>
<keyword evidence="1" id="KW-0889">Transcription antitermination</keyword>
<dbReference type="PANTHER" id="PTHR30265">
    <property type="entry name" value="RHO-INTERACTING TRANSCRIPTION TERMINATION FACTOR NUSG"/>
    <property type="match status" value="1"/>
</dbReference>
<feature type="domain" description="NusG-like N-terminal" evidence="5">
    <location>
        <begin position="4"/>
        <end position="103"/>
    </location>
</feature>
<evidence type="ECO:0000313" key="6">
    <source>
        <dbReference type="EMBL" id="TQV77021.1"/>
    </source>
</evidence>
<evidence type="ECO:0000313" key="7">
    <source>
        <dbReference type="Proteomes" id="UP000317839"/>
    </source>
</evidence>
<keyword evidence="7" id="KW-1185">Reference proteome</keyword>
<dbReference type="GO" id="GO:0005829">
    <property type="term" value="C:cytosol"/>
    <property type="evidence" value="ECO:0007669"/>
    <property type="project" value="TreeGrafter"/>
</dbReference>
<reference evidence="6 7" key="1">
    <citation type="submission" date="2019-06" db="EMBL/GenBank/DDBJ databases">
        <title>Draft genome of Aliikangiella marina GYP-15.</title>
        <authorList>
            <person name="Wang G."/>
        </authorList>
    </citation>
    <scope>NUCLEOTIDE SEQUENCE [LARGE SCALE GENOMIC DNA]</scope>
    <source>
        <strain evidence="6 7">GYP-15</strain>
    </source>
</reference>
<dbReference type="PANTHER" id="PTHR30265:SF7">
    <property type="entry name" value="TRANSCRIPTION ANTITERMINATION PROTEIN RFAH"/>
    <property type="match status" value="1"/>
</dbReference>
<dbReference type="SMART" id="SM00738">
    <property type="entry name" value="NGN"/>
    <property type="match status" value="1"/>
</dbReference>
<feature type="compositionally biased region" description="Basic and acidic residues" evidence="4">
    <location>
        <begin position="14"/>
        <end position="24"/>
    </location>
</feature>
<name>A0A545TIL5_9GAMM</name>
<dbReference type="SUPFAM" id="SSF82679">
    <property type="entry name" value="N-utilization substance G protein NusG, N-terminal domain"/>
    <property type="match status" value="1"/>
</dbReference>
<dbReference type="OrthoDB" id="9790639at2"/>
<dbReference type="InterPro" id="IPR010215">
    <property type="entry name" value="Transcription_antiterm_RfaH"/>
</dbReference>
<dbReference type="GO" id="GO:0006354">
    <property type="term" value="P:DNA-templated transcription elongation"/>
    <property type="evidence" value="ECO:0007669"/>
    <property type="project" value="InterPro"/>
</dbReference>
<dbReference type="AlphaFoldDB" id="A0A545TIL5"/>
<dbReference type="Pfam" id="PF02357">
    <property type="entry name" value="NusG"/>
    <property type="match status" value="1"/>
</dbReference>
<dbReference type="SUPFAM" id="SSF50104">
    <property type="entry name" value="Translation proteins SH3-like domain"/>
    <property type="match status" value="1"/>
</dbReference>
<evidence type="ECO:0000256" key="4">
    <source>
        <dbReference type="SAM" id="MobiDB-lite"/>
    </source>
</evidence>
<dbReference type="Gene3D" id="3.30.70.940">
    <property type="entry name" value="NusG, N-terminal domain"/>
    <property type="match status" value="1"/>
</dbReference>
<dbReference type="NCBIfam" id="NF006534">
    <property type="entry name" value="PRK09014.1"/>
    <property type="match status" value="1"/>
</dbReference>
<protein>
    <submittedName>
        <fullName evidence="6">Transcription/translation regulatory transformer protein RfaH</fullName>
    </submittedName>
</protein>
<dbReference type="NCBIfam" id="TIGR01955">
    <property type="entry name" value="RfaH"/>
    <property type="match status" value="1"/>
</dbReference>
<dbReference type="InterPro" id="IPR008991">
    <property type="entry name" value="Translation_prot_SH3-like_sf"/>
</dbReference>
<dbReference type="InterPro" id="IPR036735">
    <property type="entry name" value="NGN_dom_sf"/>
</dbReference>
<dbReference type="EMBL" id="VIKR01000001">
    <property type="protein sequence ID" value="TQV77021.1"/>
    <property type="molecule type" value="Genomic_DNA"/>
</dbReference>
<dbReference type="Proteomes" id="UP000317839">
    <property type="component" value="Unassembled WGS sequence"/>
</dbReference>
<keyword evidence="3" id="KW-0804">Transcription</keyword>
<feature type="region of interest" description="Disordered" evidence="4">
    <location>
        <begin position="1"/>
        <end position="24"/>
    </location>
</feature>
<dbReference type="CDD" id="cd09892">
    <property type="entry name" value="NGN_SP_RfaH"/>
    <property type="match status" value="1"/>
</dbReference>
<organism evidence="6 7">
    <name type="scientific">Aliikangiella marina</name>
    <dbReference type="NCBI Taxonomy" id="1712262"/>
    <lineage>
        <taxon>Bacteria</taxon>
        <taxon>Pseudomonadati</taxon>
        <taxon>Pseudomonadota</taxon>
        <taxon>Gammaproteobacteria</taxon>
        <taxon>Oceanospirillales</taxon>
        <taxon>Pleioneaceae</taxon>
        <taxon>Aliikangiella</taxon>
    </lineage>
</organism>
<evidence type="ECO:0000256" key="3">
    <source>
        <dbReference type="ARBA" id="ARBA00023163"/>
    </source>
</evidence>
<proteinExistence type="predicted"/>
<comment type="caution">
    <text evidence="6">The sequence shown here is derived from an EMBL/GenBank/DDBJ whole genome shotgun (WGS) entry which is preliminary data.</text>
</comment>
<dbReference type="InterPro" id="IPR006645">
    <property type="entry name" value="NGN-like_dom"/>
</dbReference>
<accession>A0A545TIL5</accession>
<sequence length="167" mass="18903">MSSSSEWYLATTKPRQETRAEENLKNQGIKSYSPIIKVEKVRSGKKRLVEEPMFTGYIFINVSPEDAQWHKVRSTRGIRDWVRFSGNVAKVPQNLINQFVKSEQEFKLASATNSLKHGDAVRILSGPFEGLKGMFVAESGEQRAMILIDFLGKQSRLNVANEQIIAD</sequence>
<evidence type="ECO:0000259" key="5">
    <source>
        <dbReference type="SMART" id="SM00738"/>
    </source>
</evidence>
<dbReference type="RefSeq" id="WP_142888381.1">
    <property type="nucleotide sequence ID" value="NZ_VIKR01000001.1"/>
</dbReference>
<evidence type="ECO:0000256" key="1">
    <source>
        <dbReference type="ARBA" id="ARBA00022814"/>
    </source>
</evidence>
<dbReference type="GO" id="GO:0031564">
    <property type="term" value="P:transcription antitermination"/>
    <property type="evidence" value="ECO:0007669"/>
    <property type="project" value="UniProtKB-KW"/>
</dbReference>
<keyword evidence="2" id="KW-0805">Transcription regulation</keyword>
<gene>
    <name evidence="6" type="primary">rfaH</name>
    <name evidence="6" type="ORF">FLL45_03455</name>
</gene>
<evidence type="ECO:0000256" key="2">
    <source>
        <dbReference type="ARBA" id="ARBA00023015"/>
    </source>
</evidence>